<name>A0ABD2LB37_9BILA</name>
<reference evidence="2 3" key="1">
    <citation type="submission" date="2024-10" db="EMBL/GenBank/DDBJ databases">
        <authorList>
            <person name="Kim D."/>
        </authorList>
    </citation>
    <scope>NUCLEOTIDE SEQUENCE [LARGE SCALE GENOMIC DNA]</scope>
    <source>
        <strain evidence="2">BH-2024</strain>
    </source>
</reference>
<comment type="caution">
    <text evidence="2">The sequence shown here is derived from an EMBL/GenBank/DDBJ whole genome shotgun (WGS) entry which is preliminary data.</text>
</comment>
<dbReference type="EMBL" id="JBICBT010000473">
    <property type="protein sequence ID" value="KAL3112401.1"/>
    <property type="molecule type" value="Genomic_DNA"/>
</dbReference>
<gene>
    <name evidence="2" type="ORF">niasHT_016951</name>
</gene>
<evidence type="ECO:0000313" key="2">
    <source>
        <dbReference type="EMBL" id="KAL3112401.1"/>
    </source>
</evidence>
<protein>
    <submittedName>
        <fullName evidence="2">Uncharacterized protein</fullName>
    </submittedName>
</protein>
<keyword evidence="3" id="KW-1185">Reference proteome</keyword>
<evidence type="ECO:0000256" key="1">
    <source>
        <dbReference type="SAM" id="MobiDB-lite"/>
    </source>
</evidence>
<feature type="compositionally biased region" description="Basic and acidic residues" evidence="1">
    <location>
        <begin position="21"/>
        <end position="31"/>
    </location>
</feature>
<accession>A0ABD2LB37</accession>
<feature type="region of interest" description="Disordered" evidence="1">
    <location>
        <begin position="1"/>
        <end position="99"/>
    </location>
</feature>
<organism evidence="2 3">
    <name type="scientific">Heterodera trifolii</name>
    <dbReference type="NCBI Taxonomy" id="157864"/>
    <lineage>
        <taxon>Eukaryota</taxon>
        <taxon>Metazoa</taxon>
        <taxon>Ecdysozoa</taxon>
        <taxon>Nematoda</taxon>
        <taxon>Chromadorea</taxon>
        <taxon>Rhabditida</taxon>
        <taxon>Tylenchina</taxon>
        <taxon>Tylenchomorpha</taxon>
        <taxon>Tylenchoidea</taxon>
        <taxon>Heteroderidae</taxon>
        <taxon>Heteroderinae</taxon>
        <taxon>Heterodera</taxon>
    </lineage>
</organism>
<dbReference type="Proteomes" id="UP001620626">
    <property type="component" value="Unassembled WGS sequence"/>
</dbReference>
<proteinExistence type="predicted"/>
<dbReference type="AlphaFoldDB" id="A0ABD2LB37"/>
<evidence type="ECO:0000313" key="3">
    <source>
        <dbReference type="Proteomes" id="UP001620626"/>
    </source>
</evidence>
<sequence>MGHKRQRSEVSAETSTLKRLRIGEGNEEKPKTNSQSEESEEEEISNYYYPGETESSSNADELSSYKAESWESEESESQDKWPRTNRWKSRGEFDEEAIV</sequence>